<sequence length="680" mass="73731">MPPSTKSSPSCTRPEMTIPPSLSGRTPLRTGLILGASPGSSSILFSSLIRQLSRPVNPSPSAAFPPKPCIVSRLTSRDFSNTKNALRSLIAGFGYAPRTSTLKSALLVPEDLLNLTAWYEHRFGKKEKDNAPTLVVLLEDLEATDGKVLTLVLETLSHFTSTLPLILLIGVATSPSALHSLIPSPVANRLDLASFYVDPGVGAFNALVRGVFVDWEAPLALGPRAYAELWRAFDDLTHSIDATVSTIQYLYMNHFTSQPHAFLTLAPSPTVLASLPPFTPSAIRCLPSLVSPASSSASSPLVPILLSPTTPSTDFYKAIESCRADLKAWYGERSVAFECVCGMMDFWEKRRGLESVLGMLLGEQGGGAGLGKAAEELCGLVLPQARKTDDLFLFCTTARQASSTKLPLFLRSLTSRLATFSSSHPTHPISLLTFLSSQLAALQPVLDAPRPAGRSNLINSHLAGGALVLPGFGGLGGAGGLTQADREFSKIAKETAEGLKSRLKDALRPCTDLLLHELWFTDDTSTSKRFYPAPLPSLLRTLAKLDPYSSPSYSAEDESDTLPLDLAVAYRTYKETHVAGRLVNLGEWWSAWELGAGEEPEGAGMARGGRGVKGRRHKRTRDEEDEEEEGEEEEDREDEEDEGPQRRKQARFLRAVGDLAHLGFVLPTTRKPEHLLKCVY</sequence>
<comment type="similarity">
    <text evidence="2">Belongs to the ORC3 family.</text>
</comment>
<dbReference type="InterPro" id="IPR045667">
    <property type="entry name" value="ORC3_N"/>
</dbReference>
<feature type="region of interest" description="Disordered" evidence="6">
    <location>
        <begin position="599"/>
        <end position="649"/>
    </location>
</feature>
<dbReference type="GO" id="GO:0006270">
    <property type="term" value="P:DNA replication initiation"/>
    <property type="evidence" value="ECO:0007669"/>
    <property type="project" value="TreeGrafter"/>
</dbReference>
<accession>A0A0D6EIJ0</accession>
<dbReference type="AlphaFoldDB" id="A0A0D6EIJ0"/>
<evidence type="ECO:0000256" key="4">
    <source>
        <dbReference type="ARBA" id="ARBA00023125"/>
    </source>
</evidence>
<dbReference type="CDD" id="cd20704">
    <property type="entry name" value="Orc3"/>
    <property type="match status" value="1"/>
</dbReference>
<feature type="compositionally biased region" description="Acidic residues" evidence="6">
    <location>
        <begin position="623"/>
        <end position="642"/>
    </location>
</feature>
<evidence type="ECO:0000259" key="8">
    <source>
        <dbReference type="Pfam" id="PF18137"/>
    </source>
</evidence>
<gene>
    <name evidence="9" type="primary">SPOSA6832_01394</name>
</gene>
<feature type="compositionally biased region" description="Polar residues" evidence="6">
    <location>
        <begin position="1"/>
        <end position="11"/>
    </location>
</feature>
<evidence type="ECO:0000256" key="6">
    <source>
        <dbReference type="SAM" id="MobiDB-lite"/>
    </source>
</evidence>
<evidence type="ECO:0000259" key="7">
    <source>
        <dbReference type="Pfam" id="PF07034"/>
    </source>
</evidence>
<dbReference type="Pfam" id="PF18137">
    <property type="entry name" value="WHD_ORC"/>
    <property type="match status" value="1"/>
</dbReference>
<keyword evidence="3" id="KW-0235">DNA replication</keyword>
<dbReference type="OrthoDB" id="10265211at2759"/>
<evidence type="ECO:0000256" key="5">
    <source>
        <dbReference type="ARBA" id="ARBA00023242"/>
    </source>
</evidence>
<dbReference type="EMBL" id="CENE01000004">
    <property type="protein sequence ID" value="CEQ39847.1"/>
    <property type="molecule type" value="Genomic_DNA"/>
</dbReference>
<evidence type="ECO:0000256" key="2">
    <source>
        <dbReference type="ARBA" id="ARBA00010977"/>
    </source>
</evidence>
<dbReference type="Pfam" id="PF07034">
    <property type="entry name" value="ORC3_N"/>
    <property type="match status" value="1"/>
</dbReference>
<dbReference type="GO" id="GO:0031261">
    <property type="term" value="C:DNA replication preinitiation complex"/>
    <property type="evidence" value="ECO:0007669"/>
    <property type="project" value="TreeGrafter"/>
</dbReference>
<dbReference type="PANTHER" id="PTHR12748:SF0">
    <property type="entry name" value="ORIGIN RECOGNITION COMPLEX SUBUNIT 3"/>
    <property type="match status" value="1"/>
</dbReference>
<feature type="domain" description="Origin recognition complex subunit 3 N-terminal" evidence="7">
    <location>
        <begin position="27"/>
        <end position="263"/>
    </location>
</feature>
<dbReference type="InterPro" id="IPR040855">
    <property type="entry name" value="ORC_WH_C"/>
</dbReference>
<reference evidence="10" key="1">
    <citation type="submission" date="2015-02" db="EMBL/GenBank/DDBJ databases">
        <authorList>
            <person name="Gon?alves P."/>
        </authorList>
    </citation>
    <scope>NUCLEOTIDE SEQUENCE [LARGE SCALE GENOMIC DNA]</scope>
</reference>
<keyword evidence="5" id="KW-0539">Nucleus</keyword>
<feature type="domain" description="Origin recognition complex subunit 3 winged helix C-terminal" evidence="8">
    <location>
        <begin position="539"/>
        <end position="680"/>
    </location>
</feature>
<name>A0A0D6EIJ0_SPOSA</name>
<protein>
    <submittedName>
        <fullName evidence="9">SPOSA6832_01394-mRNA-1:cds</fullName>
    </submittedName>
</protein>
<feature type="region of interest" description="Disordered" evidence="6">
    <location>
        <begin position="1"/>
        <end position="24"/>
    </location>
</feature>
<dbReference type="PANTHER" id="PTHR12748">
    <property type="entry name" value="ORIGIN RECOGNITION COMPLEX SUBUNIT 3"/>
    <property type="match status" value="1"/>
</dbReference>
<evidence type="ECO:0000313" key="9">
    <source>
        <dbReference type="EMBL" id="CEQ39847.1"/>
    </source>
</evidence>
<dbReference type="GO" id="GO:0005656">
    <property type="term" value="C:nuclear pre-replicative complex"/>
    <property type="evidence" value="ECO:0007669"/>
    <property type="project" value="TreeGrafter"/>
</dbReference>
<keyword evidence="10" id="KW-1185">Reference proteome</keyword>
<proteinExistence type="inferred from homology"/>
<evidence type="ECO:0000256" key="3">
    <source>
        <dbReference type="ARBA" id="ARBA00022705"/>
    </source>
</evidence>
<dbReference type="Proteomes" id="UP000243876">
    <property type="component" value="Unassembled WGS sequence"/>
</dbReference>
<keyword evidence="4" id="KW-0238">DNA-binding</keyword>
<evidence type="ECO:0000256" key="1">
    <source>
        <dbReference type="ARBA" id="ARBA00004123"/>
    </source>
</evidence>
<dbReference type="GO" id="GO:0005664">
    <property type="term" value="C:nuclear origin of replication recognition complex"/>
    <property type="evidence" value="ECO:0007669"/>
    <property type="project" value="InterPro"/>
</dbReference>
<evidence type="ECO:0000313" key="10">
    <source>
        <dbReference type="Proteomes" id="UP000243876"/>
    </source>
</evidence>
<dbReference type="GO" id="GO:0003688">
    <property type="term" value="F:DNA replication origin binding"/>
    <property type="evidence" value="ECO:0007669"/>
    <property type="project" value="TreeGrafter"/>
</dbReference>
<organism evidence="9 10">
    <name type="scientific">Sporidiobolus salmonicolor</name>
    <name type="common">Yeast-like fungus</name>
    <name type="synonym">Sporobolomyces salmonicolor</name>
    <dbReference type="NCBI Taxonomy" id="5005"/>
    <lineage>
        <taxon>Eukaryota</taxon>
        <taxon>Fungi</taxon>
        <taxon>Dikarya</taxon>
        <taxon>Basidiomycota</taxon>
        <taxon>Pucciniomycotina</taxon>
        <taxon>Microbotryomycetes</taxon>
        <taxon>Sporidiobolales</taxon>
        <taxon>Sporidiobolaceae</taxon>
        <taxon>Sporobolomyces</taxon>
    </lineage>
</organism>
<comment type="subcellular location">
    <subcellularLocation>
        <location evidence="1">Nucleus</location>
    </subcellularLocation>
</comment>
<feature type="compositionally biased region" description="Basic residues" evidence="6">
    <location>
        <begin position="610"/>
        <end position="619"/>
    </location>
</feature>
<dbReference type="InterPro" id="IPR020795">
    <property type="entry name" value="ORC3"/>
</dbReference>